<keyword evidence="2" id="KW-1185">Reference proteome</keyword>
<gene>
    <name evidence="1" type="ORF">LTS18_013580</name>
</gene>
<comment type="caution">
    <text evidence="1">The sequence shown here is derived from an EMBL/GenBank/DDBJ whole genome shotgun (WGS) entry which is preliminary data.</text>
</comment>
<protein>
    <submittedName>
        <fullName evidence="1">Uncharacterized protein</fullName>
    </submittedName>
</protein>
<accession>A0ACC3DHT1</accession>
<feature type="non-terminal residue" evidence="1">
    <location>
        <position position="299"/>
    </location>
</feature>
<proteinExistence type="predicted"/>
<reference evidence="1" key="1">
    <citation type="submission" date="2024-09" db="EMBL/GenBank/DDBJ databases">
        <title>Black Yeasts Isolated from many extreme environments.</title>
        <authorList>
            <person name="Coleine C."/>
            <person name="Stajich J.E."/>
            <person name="Selbmann L."/>
        </authorList>
    </citation>
    <scope>NUCLEOTIDE SEQUENCE</scope>
    <source>
        <strain evidence="1">CCFEE 5737</strain>
    </source>
</reference>
<dbReference type="EMBL" id="JAWDJW010004213">
    <property type="protein sequence ID" value="KAK3076223.1"/>
    <property type="molecule type" value="Genomic_DNA"/>
</dbReference>
<evidence type="ECO:0000313" key="2">
    <source>
        <dbReference type="Proteomes" id="UP001186974"/>
    </source>
</evidence>
<name>A0ACC3DHT1_9PEZI</name>
<organism evidence="1 2">
    <name type="scientific">Coniosporium uncinatum</name>
    <dbReference type="NCBI Taxonomy" id="93489"/>
    <lineage>
        <taxon>Eukaryota</taxon>
        <taxon>Fungi</taxon>
        <taxon>Dikarya</taxon>
        <taxon>Ascomycota</taxon>
        <taxon>Pezizomycotina</taxon>
        <taxon>Dothideomycetes</taxon>
        <taxon>Dothideomycetes incertae sedis</taxon>
        <taxon>Coniosporium</taxon>
    </lineage>
</organism>
<evidence type="ECO:0000313" key="1">
    <source>
        <dbReference type="EMBL" id="KAK3076223.1"/>
    </source>
</evidence>
<dbReference type="Proteomes" id="UP001186974">
    <property type="component" value="Unassembled WGS sequence"/>
</dbReference>
<sequence>MSAPTPPPKNMFPLQDGESCSTTQSSLFARATPKQNVATAIPLTITPASAAPSNSSSRTSPTSIASALGTYMSHQTTPDVLKPAAISQTSLPLSTASSELAMPQSPPAPPSSIYAMSEAVAMSKSPGIMRRLSRGAHNRLTRARRSSTTHTDRDQSAGPVFMRRRSDSNRAVSEGAPDVSDLDLDFDEDTVTDCGNSLLDDPADNAFGIYTGRSSVASAPSGADAPRGSVILQQGTLLEKVTKKKRKTMTFRLDFDSGKIYWDPSKPSKKIYIDDIRDIHKGPVARHYREEATVPARFE</sequence>